<evidence type="ECO:0000256" key="2">
    <source>
        <dbReference type="SAM" id="SignalP"/>
    </source>
</evidence>
<name>A0AAF3FFS5_9BILA</name>
<proteinExistence type="predicted"/>
<feature type="compositionally biased region" description="Basic and acidic residues" evidence="1">
    <location>
        <begin position="467"/>
        <end position="481"/>
    </location>
</feature>
<feature type="region of interest" description="Disordered" evidence="1">
    <location>
        <begin position="461"/>
        <end position="481"/>
    </location>
</feature>
<dbReference type="AlphaFoldDB" id="A0AAF3FFS5"/>
<sequence>MKIQLLLVGVLCWIASVTAKCKLRPFGCYVWDWEEAANTGAEKHAFLTKDWHDKNCKEPPACTKACSLNKKTFDKSDLEGKGIQVACKISDLFCDDAKAKKDNCIASREVEISFPPPPASNPNATTRRREEESQGFEDLFNIRVRRNEMPTTLQPKASQKIKAIVLPVCLIGDALDCKKYSGSAGAICKSDQLNDGALNFKDQKFCTVLESALGGEYPESVIHDTVQYAKVSNIWKSTGLPYALVTSDKANFLPGESKDGKACSTYAARDCRPRPLCEGDSQKVMWKGNKYSLEKFGPTECETACTNANQDLWLEATGEETSLKCRVLDIEGFPLHRRGRKPMAKFMDAKDNLNRTKLFQKAAASRGITDGDITASYPLPIDYSSIKDEAMKKQVEANLWLNKKTNPFAKKYGSHIKTLDVPDCGEDDPDTKICNKKEGQEKRDNKDLAIALLSIALSRRRRPRRRQPLEREEQQLVEKLKTEKGNGQWMCRKRDKRASK</sequence>
<keyword evidence="3" id="KW-1185">Reference proteome</keyword>
<feature type="signal peptide" evidence="2">
    <location>
        <begin position="1"/>
        <end position="19"/>
    </location>
</feature>
<keyword evidence="2" id="KW-0732">Signal</keyword>
<feature type="chain" id="PRO_5042115589" evidence="2">
    <location>
        <begin position="20"/>
        <end position="500"/>
    </location>
</feature>
<dbReference type="WBParaSite" id="MBELARI_LOCUS5887">
    <property type="protein sequence ID" value="MBELARI_LOCUS5887"/>
    <property type="gene ID" value="MBELARI_LOCUS5887"/>
</dbReference>
<organism evidence="3 4">
    <name type="scientific">Mesorhabditis belari</name>
    <dbReference type="NCBI Taxonomy" id="2138241"/>
    <lineage>
        <taxon>Eukaryota</taxon>
        <taxon>Metazoa</taxon>
        <taxon>Ecdysozoa</taxon>
        <taxon>Nematoda</taxon>
        <taxon>Chromadorea</taxon>
        <taxon>Rhabditida</taxon>
        <taxon>Rhabditina</taxon>
        <taxon>Rhabditomorpha</taxon>
        <taxon>Rhabditoidea</taxon>
        <taxon>Rhabditidae</taxon>
        <taxon>Mesorhabditinae</taxon>
        <taxon>Mesorhabditis</taxon>
    </lineage>
</organism>
<protein>
    <submittedName>
        <fullName evidence="4">Uncharacterized protein</fullName>
    </submittedName>
</protein>
<evidence type="ECO:0000313" key="4">
    <source>
        <dbReference type="WBParaSite" id="MBELARI_LOCUS5887"/>
    </source>
</evidence>
<accession>A0AAF3FFS5</accession>
<evidence type="ECO:0000313" key="3">
    <source>
        <dbReference type="Proteomes" id="UP000887575"/>
    </source>
</evidence>
<reference evidence="4" key="1">
    <citation type="submission" date="2024-02" db="UniProtKB">
        <authorList>
            <consortium name="WormBaseParasite"/>
        </authorList>
    </citation>
    <scope>IDENTIFICATION</scope>
</reference>
<evidence type="ECO:0000256" key="1">
    <source>
        <dbReference type="SAM" id="MobiDB-lite"/>
    </source>
</evidence>
<dbReference type="Proteomes" id="UP000887575">
    <property type="component" value="Unassembled WGS sequence"/>
</dbReference>